<dbReference type="EMBL" id="BAABJZ010000097">
    <property type="protein sequence ID" value="GAA4896492.1"/>
    <property type="molecule type" value="Genomic_DNA"/>
</dbReference>
<dbReference type="Gene3D" id="3.40.50.300">
    <property type="entry name" value="P-loop containing nucleotide triphosphate hydrolases"/>
    <property type="match status" value="1"/>
</dbReference>
<sequence>MISVTNAPPKTPAKPVFSLSQQRLKQSGRVVLSIDRLEILPGEKVALLGHSGVGKSTLLDVLYAQCPKDVAWCPQQLGLIEPLSVYHNVYAGRLSRYPLWYNLANLLRPWPGRQHEVTELLTPLRLTEKLTSKIHQLSGGQRQRTALARALYQQRPTFLGDEPTTGVDPVQSLTLLAHVLNAHTTAVVALHDAELALACCTRIIGLKAGSILFDKPSQQVSSTDLERLYQC</sequence>
<organism evidence="4 5">
    <name type="scientific">Ferrimonas pelagia</name>
    <dbReference type="NCBI Taxonomy" id="1177826"/>
    <lineage>
        <taxon>Bacteria</taxon>
        <taxon>Pseudomonadati</taxon>
        <taxon>Pseudomonadota</taxon>
        <taxon>Gammaproteobacteria</taxon>
        <taxon>Alteromonadales</taxon>
        <taxon>Ferrimonadaceae</taxon>
        <taxon>Ferrimonas</taxon>
    </lineage>
</organism>
<feature type="domain" description="ABC transporter" evidence="3">
    <location>
        <begin position="16"/>
        <end position="230"/>
    </location>
</feature>
<dbReference type="SUPFAM" id="SSF52540">
    <property type="entry name" value="P-loop containing nucleoside triphosphate hydrolases"/>
    <property type="match status" value="1"/>
</dbReference>
<dbReference type="SMART" id="SM00382">
    <property type="entry name" value="AAA"/>
    <property type="match status" value="1"/>
</dbReference>
<evidence type="ECO:0000256" key="1">
    <source>
        <dbReference type="ARBA" id="ARBA00022741"/>
    </source>
</evidence>
<accession>A0ABP9F862</accession>
<comment type="caution">
    <text evidence="4">The sequence shown here is derived from an EMBL/GenBank/DDBJ whole genome shotgun (WGS) entry which is preliminary data.</text>
</comment>
<gene>
    <name evidence="4" type="ORF">GCM10023333_32170</name>
</gene>
<proteinExistence type="predicted"/>
<dbReference type="InterPro" id="IPR015854">
    <property type="entry name" value="ABC_transpr_LolD-like"/>
</dbReference>
<evidence type="ECO:0000256" key="2">
    <source>
        <dbReference type="ARBA" id="ARBA00022840"/>
    </source>
</evidence>
<dbReference type="PROSITE" id="PS50893">
    <property type="entry name" value="ABC_TRANSPORTER_2"/>
    <property type="match status" value="1"/>
</dbReference>
<protein>
    <submittedName>
        <fullName evidence="4">ATP-binding cassette domain-containing protein</fullName>
    </submittedName>
</protein>
<dbReference type="InterPro" id="IPR003593">
    <property type="entry name" value="AAA+_ATPase"/>
</dbReference>
<evidence type="ECO:0000313" key="4">
    <source>
        <dbReference type="EMBL" id="GAA4896492.1"/>
    </source>
</evidence>
<dbReference type="InterPro" id="IPR003439">
    <property type="entry name" value="ABC_transporter-like_ATP-bd"/>
</dbReference>
<evidence type="ECO:0000259" key="3">
    <source>
        <dbReference type="PROSITE" id="PS50893"/>
    </source>
</evidence>
<keyword evidence="5" id="KW-1185">Reference proteome</keyword>
<dbReference type="PANTHER" id="PTHR24220">
    <property type="entry name" value="IMPORT ATP-BINDING PROTEIN"/>
    <property type="match status" value="1"/>
</dbReference>
<dbReference type="Proteomes" id="UP001499988">
    <property type="component" value="Unassembled WGS sequence"/>
</dbReference>
<reference evidence="5" key="1">
    <citation type="journal article" date="2019" name="Int. J. Syst. Evol. Microbiol.">
        <title>The Global Catalogue of Microorganisms (GCM) 10K type strain sequencing project: providing services to taxonomists for standard genome sequencing and annotation.</title>
        <authorList>
            <consortium name="The Broad Institute Genomics Platform"/>
            <consortium name="The Broad Institute Genome Sequencing Center for Infectious Disease"/>
            <person name="Wu L."/>
            <person name="Ma J."/>
        </authorList>
    </citation>
    <scope>NUCLEOTIDE SEQUENCE [LARGE SCALE GENOMIC DNA]</scope>
    <source>
        <strain evidence="5">JCM 18401</strain>
    </source>
</reference>
<dbReference type="InterPro" id="IPR027417">
    <property type="entry name" value="P-loop_NTPase"/>
</dbReference>
<keyword evidence="1" id="KW-0547">Nucleotide-binding</keyword>
<dbReference type="GO" id="GO:0005524">
    <property type="term" value="F:ATP binding"/>
    <property type="evidence" value="ECO:0007669"/>
    <property type="project" value="UniProtKB-KW"/>
</dbReference>
<dbReference type="Pfam" id="PF00005">
    <property type="entry name" value="ABC_tran"/>
    <property type="match status" value="1"/>
</dbReference>
<keyword evidence="2 4" id="KW-0067">ATP-binding</keyword>
<name>A0ABP9F862_9GAMM</name>
<evidence type="ECO:0000313" key="5">
    <source>
        <dbReference type="Proteomes" id="UP001499988"/>
    </source>
</evidence>